<keyword evidence="2" id="KW-1185">Reference proteome</keyword>
<gene>
    <name evidence="1" type="ordered locus">Aazo_0497</name>
</gene>
<evidence type="ECO:0000313" key="1">
    <source>
        <dbReference type="EMBL" id="ADI63016.1"/>
    </source>
</evidence>
<accession>D7E0A7</accession>
<dbReference type="HOGENOM" id="CLU_2410318_0_0_3"/>
<proteinExistence type="predicted"/>
<organism evidence="1 2">
    <name type="scientific">Nostoc azollae (strain 0708)</name>
    <name type="common">Anabaena azollae (strain 0708)</name>
    <dbReference type="NCBI Taxonomy" id="551115"/>
    <lineage>
        <taxon>Bacteria</taxon>
        <taxon>Bacillati</taxon>
        <taxon>Cyanobacteriota</taxon>
        <taxon>Cyanophyceae</taxon>
        <taxon>Nostocales</taxon>
        <taxon>Nostocaceae</taxon>
        <taxon>Trichormus</taxon>
    </lineage>
</organism>
<dbReference type="STRING" id="551115.Aazo_0497"/>
<reference evidence="1 2" key="1">
    <citation type="journal article" date="2010" name="PLoS ONE">
        <title>Genome erosion in a nitrogen-fixing vertically transmitted endosymbiotic multicellular cyanobacterium.</title>
        <authorList>
            <person name="Ran L."/>
            <person name="Larsson J."/>
            <person name="Vigil-Stenman T."/>
            <person name="Nylander J.A."/>
            <person name="Ininbergs K."/>
            <person name="Zheng W.W."/>
            <person name="Lapidus A."/>
            <person name="Lowry S."/>
            <person name="Haselkorn R."/>
            <person name="Bergman B."/>
        </authorList>
    </citation>
    <scope>NUCLEOTIDE SEQUENCE [LARGE SCALE GENOMIC DNA]</scope>
    <source>
        <strain evidence="1 2">0708</strain>
    </source>
</reference>
<dbReference type="Proteomes" id="UP000001511">
    <property type="component" value="Chromosome"/>
</dbReference>
<protein>
    <submittedName>
        <fullName evidence="1">Uncharacterized protein</fullName>
    </submittedName>
</protein>
<evidence type="ECO:0000313" key="2">
    <source>
        <dbReference type="Proteomes" id="UP000001511"/>
    </source>
</evidence>
<dbReference type="AlphaFoldDB" id="D7E0A7"/>
<dbReference type="KEGG" id="naz:Aazo_0497"/>
<sequence>MITILDLGLNNLKLKILPAVPLVLQYQSKIKMAGDRREESRLNQLFGLIRFFHFIYFDICENILGLALKNSLHPCLSTFLPTQAIKNHIKLL</sequence>
<name>D7E0A7_NOSA0</name>
<dbReference type="EMBL" id="CP002059">
    <property type="protein sequence ID" value="ADI63016.1"/>
    <property type="molecule type" value="Genomic_DNA"/>
</dbReference>